<evidence type="ECO:0000313" key="1">
    <source>
        <dbReference type="EMBL" id="CAG8512932.1"/>
    </source>
</evidence>
<comment type="caution">
    <text evidence="1">The sequence shown here is derived from an EMBL/GenBank/DDBJ whole genome shotgun (WGS) entry which is preliminary data.</text>
</comment>
<dbReference type="Proteomes" id="UP000789366">
    <property type="component" value="Unassembled WGS sequence"/>
</dbReference>
<keyword evidence="2" id="KW-1185">Reference proteome</keyword>
<sequence length="57" mass="6693">MRAHPLMSMEMGNQIVASLPCYTMSDRVAALFFQYERSEKNEKRVQLGCAFILFIYR</sequence>
<proteinExistence type="predicted"/>
<protein>
    <submittedName>
        <fullName evidence="1">15038_t:CDS:1</fullName>
    </submittedName>
</protein>
<dbReference type="EMBL" id="CAJVPW010002771">
    <property type="protein sequence ID" value="CAG8512932.1"/>
    <property type="molecule type" value="Genomic_DNA"/>
</dbReference>
<organism evidence="1 2">
    <name type="scientific">Cetraspora pellucida</name>
    <dbReference type="NCBI Taxonomy" id="1433469"/>
    <lineage>
        <taxon>Eukaryota</taxon>
        <taxon>Fungi</taxon>
        <taxon>Fungi incertae sedis</taxon>
        <taxon>Mucoromycota</taxon>
        <taxon>Glomeromycotina</taxon>
        <taxon>Glomeromycetes</taxon>
        <taxon>Diversisporales</taxon>
        <taxon>Gigasporaceae</taxon>
        <taxon>Cetraspora</taxon>
    </lineage>
</organism>
<name>A0ACA9L8J0_9GLOM</name>
<evidence type="ECO:0000313" key="2">
    <source>
        <dbReference type="Proteomes" id="UP000789366"/>
    </source>
</evidence>
<accession>A0ACA9L8J0</accession>
<gene>
    <name evidence="1" type="ORF">SPELUC_LOCUS3562</name>
</gene>
<reference evidence="1" key="1">
    <citation type="submission" date="2021-06" db="EMBL/GenBank/DDBJ databases">
        <authorList>
            <person name="Kallberg Y."/>
            <person name="Tangrot J."/>
            <person name="Rosling A."/>
        </authorList>
    </citation>
    <scope>NUCLEOTIDE SEQUENCE</scope>
    <source>
        <strain evidence="1">28 12/20/2015</strain>
    </source>
</reference>